<dbReference type="PROSITE" id="PS00218">
    <property type="entry name" value="AMINO_ACID_PERMEASE_1"/>
    <property type="match status" value="1"/>
</dbReference>
<evidence type="ECO:0000256" key="4">
    <source>
        <dbReference type="ARBA" id="ARBA00022989"/>
    </source>
</evidence>
<evidence type="ECO:0000256" key="2">
    <source>
        <dbReference type="ARBA" id="ARBA00022448"/>
    </source>
</evidence>
<feature type="transmembrane region" description="Helical" evidence="6">
    <location>
        <begin position="21"/>
        <end position="43"/>
    </location>
</feature>
<feature type="transmembrane region" description="Helical" evidence="6">
    <location>
        <begin position="246"/>
        <end position="263"/>
    </location>
</feature>
<dbReference type="Pfam" id="PF00324">
    <property type="entry name" value="AA_permease"/>
    <property type="match status" value="1"/>
</dbReference>
<proteinExistence type="predicted"/>
<feature type="transmembrane region" description="Helical" evidence="6">
    <location>
        <begin position="126"/>
        <end position="150"/>
    </location>
</feature>
<dbReference type="PANTHER" id="PTHR43495">
    <property type="entry name" value="GABA PERMEASE"/>
    <property type="match status" value="1"/>
</dbReference>
<feature type="transmembrane region" description="Helical" evidence="6">
    <location>
        <begin position="395"/>
        <end position="424"/>
    </location>
</feature>
<name>A0ABX0JW63_9PROT</name>
<keyword evidence="5 6" id="KW-0472">Membrane</keyword>
<evidence type="ECO:0000259" key="7">
    <source>
        <dbReference type="Pfam" id="PF00324"/>
    </source>
</evidence>
<feature type="transmembrane region" description="Helical" evidence="6">
    <location>
        <begin position="162"/>
        <end position="181"/>
    </location>
</feature>
<keyword evidence="2" id="KW-0813">Transport</keyword>
<dbReference type="InterPro" id="IPR004840">
    <property type="entry name" value="Amino_acid_permease_CS"/>
</dbReference>
<reference evidence="8 9" key="1">
    <citation type="journal article" date="2020" name="Int. J. Syst. Evol. Microbiol.">
        <title>Novel acetic acid bacteria from cider fermentations: Acetobacter conturbans sp. nov. and Acetobacter fallax sp. nov.</title>
        <authorList>
            <person name="Sombolestani A.S."/>
            <person name="Cleenwerck I."/>
            <person name="Cnockaert M."/>
            <person name="Borremans W."/>
            <person name="Wieme A.D."/>
            <person name="De Vuyst L."/>
            <person name="Vandamme P."/>
        </authorList>
    </citation>
    <scope>NUCLEOTIDE SEQUENCE [LARGE SCALE GENOMIC DNA]</scope>
    <source>
        <strain evidence="8 9">LMG 1627</strain>
    </source>
</reference>
<dbReference type="Proteomes" id="UP000631653">
    <property type="component" value="Unassembled WGS sequence"/>
</dbReference>
<feature type="transmembrane region" description="Helical" evidence="6">
    <location>
        <begin position="430"/>
        <end position="449"/>
    </location>
</feature>
<feature type="transmembrane region" description="Helical" evidence="6">
    <location>
        <begin position="360"/>
        <end position="383"/>
    </location>
</feature>
<evidence type="ECO:0000256" key="6">
    <source>
        <dbReference type="SAM" id="Phobius"/>
    </source>
</evidence>
<evidence type="ECO:0000256" key="5">
    <source>
        <dbReference type="ARBA" id="ARBA00023136"/>
    </source>
</evidence>
<feature type="domain" description="Amino acid permease/ SLC12A" evidence="7">
    <location>
        <begin position="21"/>
        <end position="440"/>
    </location>
</feature>
<feature type="transmembrane region" description="Helical" evidence="6">
    <location>
        <begin position="336"/>
        <end position="354"/>
    </location>
</feature>
<keyword evidence="3 6" id="KW-0812">Transmembrane</keyword>
<gene>
    <name evidence="8" type="ORF">GOB81_02615</name>
</gene>
<organism evidence="8 9">
    <name type="scientific">Acetobacter conturbans</name>
    <dbReference type="NCBI Taxonomy" id="1737472"/>
    <lineage>
        <taxon>Bacteria</taxon>
        <taxon>Pseudomonadati</taxon>
        <taxon>Pseudomonadota</taxon>
        <taxon>Alphaproteobacteria</taxon>
        <taxon>Acetobacterales</taxon>
        <taxon>Acetobacteraceae</taxon>
        <taxon>Acetobacter</taxon>
    </lineage>
</organism>
<dbReference type="InterPro" id="IPR004841">
    <property type="entry name" value="AA-permease/SLC12A_dom"/>
</dbReference>
<comment type="subcellular location">
    <subcellularLocation>
        <location evidence="1">Membrane</location>
        <topology evidence="1">Multi-pass membrane protein</topology>
    </subcellularLocation>
</comment>
<feature type="transmembrane region" description="Helical" evidence="6">
    <location>
        <begin position="201"/>
        <end position="225"/>
    </location>
</feature>
<dbReference type="RefSeq" id="WP_173568823.1">
    <property type="nucleotide sequence ID" value="NZ_WOSY01000002.1"/>
</dbReference>
<sequence>MQEVTGPTAGQDSVSQLKSRHVTMIALGGVIGAGLFVGSSAAIASCGPAVLLTFAFTGILVMGVMRMLGEMLIARPGLGSFIDYIREGCGPRASFMSAWLYWAFWVVTVGSEAIAGAIVLQNWFALPVWLMATLLVIAVVLINVTAVGIFGECEFWLSLIKVTCIIAFCAVACVYLTGILGGHPTPVKNFVGHGGFMPHGWAALLSILPTVLFSMVGSEIATVAAAESADATRSIAQVTRTIGTRISIFYIASLFLVLCVKPWDQIAPGQSPFVLAMEAMHIPGAPMIIRIVVLSAIVSCLNSSLYVTTRTLRGLAQRGEAPALLGVTAGNGTPRAAVLFSGLVGLLVAFSSILAPGTVFAFLLSATGGVMLFAYLFVVVAHLRLRRQAIASGASWPYVGVPFFPIANYLVIGAVLFVIAAMLVEPEQRSTVIASVGAFLVAAVAFNFVRRPDARKTVTPPLRMDTSTSPSR</sequence>
<comment type="caution">
    <text evidence="8">The sequence shown here is derived from an EMBL/GenBank/DDBJ whole genome shotgun (WGS) entry which is preliminary data.</text>
</comment>
<feature type="transmembrane region" description="Helical" evidence="6">
    <location>
        <begin position="49"/>
        <end position="68"/>
    </location>
</feature>
<protein>
    <submittedName>
        <fullName evidence="8">Amino acid permease</fullName>
    </submittedName>
</protein>
<dbReference type="PIRSF" id="PIRSF006060">
    <property type="entry name" value="AA_transporter"/>
    <property type="match status" value="1"/>
</dbReference>
<accession>A0ABX0JW63</accession>
<dbReference type="PANTHER" id="PTHR43495:SF5">
    <property type="entry name" value="GAMMA-AMINOBUTYRIC ACID PERMEASE"/>
    <property type="match status" value="1"/>
</dbReference>
<evidence type="ECO:0000256" key="3">
    <source>
        <dbReference type="ARBA" id="ARBA00022692"/>
    </source>
</evidence>
<evidence type="ECO:0000313" key="9">
    <source>
        <dbReference type="Proteomes" id="UP000631653"/>
    </source>
</evidence>
<evidence type="ECO:0000313" key="8">
    <source>
        <dbReference type="EMBL" id="NHN87524.1"/>
    </source>
</evidence>
<evidence type="ECO:0000256" key="1">
    <source>
        <dbReference type="ARBA" id="ARBA00004141"/>
    </source>
</evidence>
<feature type="transmembrane region" description="Helical" evidence="6">
    <location>
        <begin position="99"/>
        <end position="120"/>
    </location>
</feature>
<keyword evidence="4 6" id="KW-1133">Transmembrane helix</keyword>
<feature type="transmembrane region" description="Helical" evidence="6">
    <location>
        <begin position="287"/>
        <end position="308"/>
    </location>
</feature>
<dbReference type="Gene3D" id="1.20.1740.10">
    <property type="entry name" value="Amino acid/polyamine transporter I"/>
    <property type="match status" value="1"/>
</dbReference>
<dbReference type="EMBL" id="WOSY01000002">
    <property type="protein sequence ID" value="NHN87524.1"/>
    <property type="molecule type" value="Genomic_DNA"/>
</dbReference>
<keyword evidence="9" id="KW-1185">Reference proteome</keyword>